<reference evidence="2 3" key="1">
    <citation type="journal article" date="2011" name="Proc. Natl. Acad. Sci. U.S.A.">
        <title>Evolutionary erosion of yeast sex chromosomes by mating-type switching accidents.</title>
        <authorList>
            <person name="Gordon J.L."/>
            <person name="Armisen D."/>
            <person name="Proux-Wera E."/>
            <person name="Oheigeartaigh S.S."/>
            <person name="Byrne K.P."/>
            <person name="Wolfe K.H."/>
        </authorList>
    </citation>
    <scope>NUCLEOTIDE SEQUENCE [LARGE SCALE GENOMIC DNA]</scope>
    <source>
        <strain evidence="3">ATCC MYA-139 / BCRC 22969 / CBS 8797 / CCRC 22969 / KCTC 17520 / NBRC 10181 / NCYC 3082</strain>
    </source>
</reference>
<protein>
    <submittedName>
        <fullName evidence="2">Uncharacterized protein</fullName>
    </submittedName>
</protein>
<keyword evidence="3" id="KW-1185">Reference proteome</keyword>
<sequence length="673" mass="76178">MSEDNANAKKEEKVYAMPKFIESKSDFIELTASDVQPSAQDKDIDSDAEESEEAGESGYVYKGIETTHTFEAMDQANQLIGGSTIAAGQTEKKKAHYISLEDVDDDDTRELKKYKNYNKDHKIFAFQFPLGTSNSDEINEGPVGSFKTMKPSAEDATTIAIARREKKHELKDKLKRTDSLDSLEELILFEGEKGVNTGRSEALKRTFGVGGLTGTFKHMSYDEQETTEDGYVCSRLRNIWNELEGDVVIMGGYRGSNLAEAKTGRRIWVPIKAGFNMTTADLLIGPNPEDEIKTQKEIVPTGMLSHVGPVDVSKRLIKKIAENPRVHIEDFGYDWRLSLDISARRLRDKLQRNYDKQKEKKGTYVIAHSMGGLVAHKVLQENTNLIRGLIYVGSPSQCSNIIGPFRFGDEVMFNKTLLSKENNFFMRSSFHFLPFDGRCFIDKNTYERYDIDFFDPEVWRKLGLSPLVSEKRQKIAENNKRAQKNAAEKNAINPASTVIKSLGGATKTILNTVPIVNKLNPEKPTERYLEVEMQDDSEFKTPYDVCVKYLKRTLKDTRAYLESLEYRPEKEYPPLGIVYGNKVPTVRGCKVDGIKGIRDGHYNDFYYGPGDGVVHYKWLLPEKRGFPIVCKVASDTGHVSLMTDLDAIGKAFISIRDAEKEREKLKRKHFMSG</sequence>
<dbReference type="OrthoDB" id="10250441at2759"/>
<evidence type="ECO:0000313" key="3">
    <source>
        <dbReference type="Proteomes" id="UP000006310"/>
    </source>
</evidence>
<reference evidence="3" key="2">
    <citation type="submission" date="2012-08" db="EMBL/GenBank/DDBJ databases">
        <title>Genome sequence of Kazachstania naganishii.</title>
        <authorList>
            <person name="Gordon J.L."/>
            <person name="Armisen D."/>
            <person name="Proux-Wera E."/>
            <person name="OhEigeartaigh S.S."/>
            <person name="Byrne K.P."/>
            <person name="Wolfe K.H."/>
        </authorList>
    </citation>
    <scope>NUCLEOTIDE SEQUENCE [LARGE SCALE GENOMIC DNA]</scope>
    <source>
        <strain evidence="3">ATCC MYA-139 / BCRC 22969 / CBS 8797 / CCRC 22969 / KCTC 17520 / NBRC 10181 / NCYC 3082</strain>
    </source>
</reference>
<feature type="region of interest" description="Disordered" evidence="1">
    <location>
        <begin position="32"/>
        <end position="59"/>
    </location>
</feature>
<dbReference type="SUPFAM" id="SSF53474">
    <property type="entry name" value="alpha/beta-Hydrolases"/>
    <property type="match status" value="1"/>
</dbReference>
<organism evidence="2 3">
    <name type="scientific">Huiozyma naganishii (strain ATCC MYA-139 / BCRC 22969 / CBS 8797 / KCTC 17520 / NBRC 10181 / NCYC 3082 / Yp74L-3)</name>
    <name type="common">Yeast</name>
    <name type="synonym">Kazachstania naganishii</name>
    <dbReference type="NCBI Taxonomy" id="1071383"/>
    <lineage>
        <taxon>Eukaryota</taxon>
        <taxon>Fungi</taxon>
        <taxon>Dikarya</taxon>
        <taxon>Ascomycota</taxon>
        <taxon>Saccharomycotina</taxon>
        <taxon>Saccharomycetes</taxon>
        <taxon>Saccharomycetales</taxon>
        <taxon>Saccharomycetaceae</taxon>
        <taxon>Huiozyma</taxon>
    </lineage>
</organism>
<evidence type="ECO:0000256" key="1">
    <source>
        <dbReference type="SAM" id="MobiDB-lite"/>
    </source>
</evidence>
<dbReference type="AlphaFoldDB" id="J7RXQ7"/>
<dbReference type="Gene3D" id="3.40.50.1820">
    <property type="entry name" value="alpha/beta hydrolase"/>
    <property type="match status" value="1"/>
</dbReference>
<dbReference type="Proteomes" id="UP000006310">
    <property type="component" value="Chromosome 4"/>
</dbReference>
<dbReference type="KEGG" id="kng:KNAG_0D01350"/>
<dbReference type="GO" id="GO:0006629">
    <property type="term" value="P:lipid metabolic process"/>
    <property type="evidence" value="ECO:0007669"/>
    <property type="project" value="InterPro"/>
</dbReference>
<dbReference type="eggNOG" id="ENOG502QVNJ">
    <property type="taxonomic scope" value="Eukaryota"/>
</dbReference>
<dbReference type="PANTHER" id="PTHR11440">
    <property type="entry name" value="LECITHIN-CHOLESTEROL ACYLTRANSFERASE-RELATED"/>
    <property type="match status" value="1"/>
</dbReference>
<name>J7RXQ7_HUIN7</name>
<dbReference type="GO" id="GO:0008374">
    <property type="term" value="F:O-acyltransferase activity"/>
    <property type="evidence" value="ECO:0007669"/>
    <property type="project" value="InterPro"/>
</dbReference>
<gene>
    <name evidence="2" type="primary">KNAG0D01350</name>
    <name evidence="2" type="ordered locus">KNAG_0D01350</name>
</gene>
<proteinExistence type="predicted"/>
<accession>J7RXQ7</accession>
<dbReference type="EMBL" id="HE978317">
    <property type="protein sequence ID" value="CCK69887.1"/>
    <property type="molecule type" value="Genomic_DNA"/>
</dbReference>
<dbReference type="Pfam" id="PF02450">
    <property type="entry name" value="LCAT"/>
    <property type="match status" value="1"/>
</dbReference>
<dbReference type="GeneID" id="34525576"/>
<dbReference type="RefSeq" id="XP_022464133.1">
    <property type="nucleotide sequence ID" value="XM_022607548.1"/>
</dbReference>
<dbReference type="InterPro" id="IPR003386">
    <property type="entry name" value="LACT/PDAT_acylTrfase"/>
</dbReference>
<dbReference type="HOGENOM" id="CLU_007657_1_0_1"/>
<dbReference type="InterPro" id="IPR029058">
    <property type="entry name" value="AB_hydrolase_fold"/>
</dbReference>
<dbReference type="OMA" id="RIWVPIK"/>
<feature type="compositionally biased region" description="Acidic residues" evidence="1">
    <location>
        <begin position="46"/>
        <end position="55"/>
    </location>
</feature>
<evidence type="ECO:0000313" key="2">
    <source>
        <dbReference type="EMBL" id="CCK69887.1"/>
    </source>
</evidence>